<feature type="region of interest" description="Disordered" evidence="1">
    <location>
        <begin position="1"/>
        <end position="26"/>
    </location>
</feature>
<reference evidence="3 4" key="1">
    <citation type="journal article" date="2015" name="Front. Microbiol.">
        <title>Genome sequence of the plant growth promoting endophytic yeast Rhodotorula graminis WP1.</title>
        <authorList>
            <person name="Firrincieli A."/>
            <person name="Otillar R."/>
            <person name="Salamov A."/>
            <person name="Schmutz J."/>
            <person name="Khan Z."/>
            <person name="Redman R.S."/>
            <person name="Fleck N.D."/>
            <person name="Lindquist E."/>
            <person name="Grigoriev I.V."/>
            <person name="Doty S.L."/>
        </authorList>
    </citation>
    <scope>NUCLEOTIDE SEQUENCE [LARGE SCALE GENOMIC DNA]</scope>
    <source>
        <strain evidence="3 4">WP1</strain>
    </source>
</reference>
<gene>
    <name evidence="3" type="ORF">RHOBADRAFT_53929</name>
</gene>
<dbReference type="OrthoDB" id="2588793at2759"/>
<evidence type="ECO:0000256" key="2">
    <source>
        <dbReference type="SAM" id="Phobius"/>
    </source>
</evidence>
<keyword evidence="2" id="KW-1133">Transmembrane helix</keyword>
<protein>
    <submittedName>
        <fullName evidence="3">Uncharacterized protein</fullName>
    </submittedName>
</protein>
<accession>A0A194S3C3</accession>
<dbReference type="RefSeq" id="XP_018271073.1">
    <property type="nucleotide sequence ID" value="XM_018417064.1"/>
</dbReference>
<feature type="transmembrane region" description="Helical" evidence="2">
    <location>
        <begin position="101"/>
        <end position="122"/>
    </location>
</feature>
<feature type="region of interest" description="Disordered" evidence="1">
    <location>
        <begin position="242"/>
        <end position="262"/>
    </location>
</feature>
<dbReference type="Proteomes" id="UP000053890">
    <property type="component" value="Unassembled WGS sequence"/>
</dbReference>
<evidence type="ECO:0000313" key="4">
    <source>
        <dbReference type="Proteomes" id="UP000053890"/>
    </source>
</evidence>
<feature type="compositionally biased region" description="Basic residues" evidence="1">
    <location>
        <begin position="253"/>
        <end position="262"/>
    </location>
</feature>
<name>A0A194S3C3_RHOGW</name>
<dbReference type="AlphaFoldDB" id="A0A194S3C3"/>
<keyword evidence="2" id="KW-0812">Transmembrane</keyword>
<evidence type="ECO:0000256" key="1">
    <source>
        <dbReference type="SAM" id="MobiDB-lite"/>
    </source>
</evidence>
<dbReference type="OMA" id="EERIMWW"/>
<dbReference type="GeneID" id="28977512"/>
<proteinExistence type="predicted"/>
<sequence>MPVVYLHDSSPMSSHLRRRSSTSHSNLASLVTSPAPSYNEATGVIQLPPSPPLLAWDDDRDRKSEKSGLGLLDLGAVGGKGAPLAWRSAPKGRAYSLPRPWYTAMALASVTVAFVFLLSYLVPPESSYQPASLMSRVRSTKPACDPYSSFGTLQVDEDDADRSTWAPFDASCQPPNFLAKLRDVTLHHHHASEAYAHASDFTWMQNKTALLIGDSVSRELVENFCILMGEESEVLRPGHHWSPPAPMREPVKAKHAPGRPSRLHSRGFRVVRDASRPRICYVPKLDFLLVSVFHFGLDQEDYWRDSPMRMPQYEAPGMFEHRLHDMIQPLVENIRADGRRTAPDYVEVSSGMWDLARWAEQDIAAGRSTTDELSKDRVTWYRFRVGQIMEHVRSAFPQARSHVWRTMHYPTDQVAEQDYFLDKINPRKANASTPEPPLFAHSRVHQIDQLVRGLVLRSTSASAASASSKVGAVDDVVVANAPHPEFRLNEFGTLLKGHEAHARDRLHGTPTFAHVLWSDIMLYELWRGVQMGEARSVRV</sequence>
<keyword evidence="2" id="KW-0472">Membrane</keyword>
<evidence type="ECO:0000313" key="3">
    <source>
        <dbReference type="EMBL" id="KPV75024.1"/>
    </source>
</evidence>
<organism evidence="3 4">
    <name type="scientific">Rhodotorula graminis (strain WP1)</name>
    <dbReference type="NCBI Taxonomy" id="578459"/>
    <lineage>
        <taxon>Eukaryota</taxon>
        <taxon>Fungi</taxon>
        <taxon>Dikarya</taxon>
        <taxon>Basidiomycota</taxon>
        <taxon>Pucciniomycotina</taxon>
        <taxon>Microbotryomycetes</taxon>
        <taxon>Sporidiobolales</taxon>
        <taxon>Sporidiobolaceae</taxon>
        <taxon>Rhodotorula</taxon>
    </lineage>
</organism>
<dbReference type="EMBL" id="KQ474079">
    <property type="protein sequence ID" value="KPV75024.1"/>
    <property type="molecule type" value="Genomic_DNA"/>
</dbReference>
<dbReference type="STRING" id="578459.A0A194S3C3"/>
<keyword evidence="4" id="KW-1185">Reference proteome</keyword>